<dbReference type="InterPro" id="IPR039361">
    <property type="entry name" value="Cyclin"/>
</dbReference>
<dbReference type="InterPro" id="IPR036915">
    <property type="entry name" value="Cyclin-like_sf"/>
</dbReference>
<reference evidence="6 7" key="1">
    <citation type="journal article" date="2011" name="Science">
        <title>The Selaginella genome identifies genetic changes associated with the evolution of vascular plants.</title>
        <authorList>
            <person name="Banks J.A."/>
            <person name="Nishiyama T."/>
            <person name="Hasebe M."/>
            <person name="Bowman J.L."/>
            <person name="Gribskov M."/>
            <person name="dePamphilis C."/>
            <person name="Albert V.A."/>
            <person name="Aono N."/>
            <person name="Aoyama T."/>
            <person name="Ambrose B.A."/>
            <person name="Ashton N.W."/>
            <person name="Axtell M.J."/>
            <person name="Barker E."/>
            <person name="Barker M.S."/>
            <person name="Bennetzen J.L."/>
            <person name="Bonawitz N.D."/>
            <person name="Chapple C."/>
            <person name="Cheng C."/>
            <person name="Correa L.G."/>
            <person name="Dacre M."/>
            <person name="DeBarry J."/>
            <person name="Dreyer I."/>
            <person name="Elias M."/>
            <person name="Engstrom E.M."/>
            <person name="Estelle M."/>
            <person name="Feng L."/>
            <person name="Finet C."/>
            <person name="Floyd S.K."/>
            <person name="Frommer W.B."/>
            <person name="Fujita T."/>
            <person name="Gramzow L."/>
            <person name="Gutensohn M."/>
            <person name="Harholt J."/>
            <person name="Hattori M."/>
            <person name="Heyl A."/>
            <person name="Hirai T."/>
            <person name="Hiwatashi Y."/>
            <person name="Ishikawa M."/>
            <person name="Iwata M."/>
            <person name="Karol K.G."/>
            <person name="Koehler B."/>
            <person name="Kolukisaoglu U."/>
            <person name="Kubo M."/>
            <person name="Kurata T."/>
            <person name="Lalonde S."/>
            <person name="Li K."/>
            <person name="Li Y."/>
            <person name="Litt A."/>
            <person name="Lyons E."/>
            <person name="Manning G."/>
            <person name="Maruyama T."/>
            <person name="Michael T.P."/>
            <person name="Mikami K."/>
            <person name="Miyazaki S."/>
            <person name="Morinaga S."/>
            <person name="Murata T."/>
            <person name="Mueller-Roeber B."/>
            <person name="Nelson D.R."/>
            <person name="Obara M."/>
            <person name="Oguri Y."/>
            <person name="Olmstead R.G."/>
            <person name="Onodera N."/>
            <person name="Petersen B.L."/>
            <person name="Pils B."/>
            <person name="Prigge M."/>
            <person name="Rensing S.A."/>
            <person name="Riano-Pachon D.M."/>
            <person name="Roberts A.W."/>
            <person name="Sato Y."/>
            <person name="Scheller H.V."/>
            <person name="Schulz B."/>
            <person name="Schulz C."/>
            <person name="Shakirov E.V."/>
            <person name="Shibagaki N."/>
            <person name="Shinohara N."/>
            <person name="Shippen D.E."/>
            <person name="Soerensen I."/>
            <person name="Sotooka R."/>
            <person name="Sugimoto N."/>
            <person name="Sugita M."/>
            <person name="Sumikawa N."/>
            <person name="Tanurdzic M."/>
            <person name="Theissen G."/>
            <person name="Ulvskov P."/>
            <person name="Wakazuki S."/>
            <person name="Weng J.K."/>
            <person name="Willats W.W."/>
            <person name="Wipf D."/>
            <person name="Wolf P.G."/>
            <person name="Yang L."/>
            <person name="Zimmer A.D."/>
            <person name="Zhu Q."/>
            <person name="Mitros T."/>
            <person name="Hellsten U."/>
            <person name="Loque D."/>
            <person name="Otillar R."/>
            <person name="Salamov A."/>
            <person name="Schmutz J."/>
            <person name="Shapiro H."/>
            <person name="Lindquist E."/>
            <person name="Lucas S."/>
            <person name="Rokhsar D."/>
            <person name="Grigoriev I.V."/>
        </authorList>
    </citation>
    <scope>NUCLEOTIDE SEQUENCE [LARGE SCALE GENOMIC DNA]</scope>
</reference>
<evidence type="ECO:0000256" key="3">
    <source>
        <dbReference type="RuleBase" id="RU000383"/>
    </source>
</evidence>
<evidence type="ECO:0000256" key="2">
    <source>
        <dbReference type="ARBA" id="ARBA00023306"/>
    </source>
</evidence>
<dbReference type="AlphaFoldDB" id="D8R4A7"/>
<proteinExistence type="inferred from homology"/>
<keyword evidence="1" id="KW-0132">Cell division</keyword>
<dbReference type="STRING" id="88036.D8R4A7"/>
<gene>
    <name evidence="6" type="ORF">SELMODRAFT_407218</name>
</gene>
<dbReference type="Proteomes" id="UP000001514">
    <property type="component" value="Unassembled WGS sequence"/>
</dbReference>
<dbReference type="GO" id="GO:0005634">
    <property type="term" value="C:nucleus"/>
    <property type="evidence" value="ECO:0000318"/>
    <property type="project" value="GO_Central"/>
</dbReference>
<dbReference type="Gramene" id="EFJ33077">
    <property type="protein sequence ID" value="EFJ33077"/>
    <property type="gene ID" value="SELMODRAFT_407218"/>
</dbReference>
<dbReference type="HOGENOM" id="CLU_465724_0_0_1"/>
<evidence type="ECO:0000313" key="6">
    <source>
        <dbReference type="EMBL" id="EFJ33077.1"/>
    </source>
</evidence>
<name>D8R4A7_SELML</name>
<comment type="similarity">
    <text evidence="3">Belongs to the cyclin family.</text>
</comment>
<evidence type="ECO:0000313" key="7">
    <source>
        <dbReference type="Proteomes" id="UP000001514"/>
    </source>
</evidence>
<dbReference type="InterPro" id="IPR013763">
    <property type="entry name" value="Cyclin-like_dom"/>
</dbReference>
<keyword evidence="3" id="KW-0195">Cyclin</keyword>
<dbReference type="Pfam" id="PF00134">
    <property type="entry name" value="Cyclin_N"/>
    <property type="match status" value="1"/>
</dbReference>
<keyword evidence="7" id="KW-1185">Reference proteome</keyword>
<keyword evidence="2" id="KW-0131">Cell cycle</keyword>
<dbReference type="KEGG" id="smo:SELMODRAFT_407218"/>
<protein>
    <recommendedName>
        <fullName evidence="5">Cyclin-like domain-containing protein</fullName>
    </recommendedName>
</protein>
<dbReference type="PANTHER" id="PTHR10177">
    <property type="entry name" value="CYCLINS"/>
    <property type="match status" value="1"/>
</dbReference>
<dbReference type="EMBL" id="GL377571">
    <property type="protein sequence ID" value="EFJ33077.1"/>
    <property type="molecule type" value="Genomic_DNA"/>
</dbReference>
<feature type="domain" description="Cyclin-like" evidence="5">
    <location>
        <begin position="97"/>
        <end position="188"/>
    </location>
</feature>
<sequence>MTVAAVASSSLLLCEESMSHSDDGAAILGLDRLAMSGERGEDFHQPCQLDCALQFGECMALLVSQESVGRYLPCKLFVRQLLLERSPLAELRRETVVWILELRSLLRLDVSVAASAVSMLDRFVSSSSCQVQSSHSPLHLNLAGLACMWLAAKYSGSRVLDFWHLQGAAAKVGFDAASIRRMELIVLRSLGWSAVTLTPHDFIFNAIRHLAKAAFLQYQPSVIGSCILQCVLDESIPVQSADFMDRLRTTLAVDMISSWDCYQLLMDCVVDPADCCCAAPSPDHVAGAHLSHLDQINKGSQLAQHIRMVRRDKYVKAMPGYGGHVPCMRNHIVGRSFSDSTVRASQCEKAFRRDDYASVAPLTVESRPQGRDFLYAQTAKTGYELLDKRALEPRISKKRPSGALFHATGRLDVRGMEKVAGTTEECVTKTVKSASLPVAPYRDPTLQLRKSFHKMSLEQPEIPTVPGYTGHQHGSQHIFGKSYGSSRREIITDHCVPDKPTVKELLYYWDTRPQGKQTTDKHRIPGYQGYIPSKSNHVFAKTAGAASNLAALAENTLRERKNAGGLYELVDNPPQVSHARHAWGKRLTLLVPSSRAKSTSMHKVRSASSKWSLGPTT</sequence>
<evidence type="ECO:0000259" key="5">
    <source>
        <dbReference type="SMART" id="SM00385"/>
    </source>
</evidence>
<dbReference type="GO" id="GO:0000082">
    <property type="term" value="P:G1/S transition of mitotic cell cycle"/>
    <property type="evidence" value="ECO:0000318"/>
    <property type="project" value="GO_Central"/>
</dbReference>
<organism evidence="7">
    <name type="scientific">Selaginella moellendorffii</name>
    <name type="common">Spikemoss</name>
    <dbReference type="NCBI Taxonomy" id="88036"/>
    <lineage>
        <taxon>Eukaryota</taxon>
        <taxon>Viridiplantae</taxon>
        <taxon>Streptophyta</taxon>
        <taxon>Embryophyta</taxon>
        <taxon>Tracheophyta</taxon>
        <taxon>Lycopodiopsida</taxon>
        <taxon>Selaginellales</taxon>
        <taxon>Selaginellaceae</taxon>
        <taxon>Selaginella</taxon>
    </lineage>
</organism>
<dbReference type="eggNOG" id="KOG0656">
    <property type="taxonomic scope" value="Eukaryota"/>
</dbReference>
<dbReference type="GO" id="GO:0000307">
    <property type="term" value="C:cyclin-dependent protein kinase holoenzyme complex"/>
    <property type="evidence" value="ECO:0000318"/>
    <property type="project" value="GO_Central"/>
</dbReference>
<feature type="compositionally biased region" description="Polar residues" evidence="4">
    <location>
        <begin position="606"/>
        <end position="617"/>
    </location>
</feature>
<dbReference type="GO" id="GO:0051301">
    <property type="term" value="P:cell division"/>
    <property type="evidence" value="ECO:0007669"/>
    <property type="project" value="UniProtKB-KW"/>
</dbReference>
<evidence type="ECO:0000256" key="4">
    <source>
        <dbReference type="SAM" id="MobiDB-lite"/>
    </source>
</evidence>
<feature type="region of interest" description="Disordered" evidence="4">
    <location>
        <begin position="594"/>
        <end position="617"/>
    </location>
</feature>
<dbReference type="SMART" id="SM00385">
    <property type="entry name" value="CYCLIN"/>
    <property type="match status" value="1"/>
</dbReference>
<dbReference type="SUPFAM" id="SSF47954">
    <property type="entry name" value="Cyclin-like"/>
    <property type="match status" value="1"/>
</dbReference>
<evidence type="ECO:0000256" key="1">
    <source>
        <dbReference type="ARBA" id="ARBA00022618"/>
    </source>
</evidence>
<dbReference type="GO" id="GO:0016538">
    <property type="term" value="F:cyclin-dependent protein serine/threonine kinase regulator activity"/>
    <property type="evidence" value="ECO:0000318"/>
    <property type="project" value="GO_Central"/>
</dbReference>
<dbReference type="Gene3D" id="1.10.472.10">
    <property type="entry name" value="Cyclin-like"/>
    <property type="match status" value="2"/>
</dbReference>
<dbReference type="GO" id="GO:0005737">
    <property type="term" value="C:cytoplasm"/>
    <property type="evidence" value="ECO:0000318"/>
    <property type="project" value="GO_Central"/>
</dbReference>
<accession>D8R4A7</accession>
<dbReference type="InterPro" id="IPR006671">
    <property type="entry name" value="Cyclin_N"/>
</dbReference>
<dbReference type="InParanoid" id="D8R4A7"/>